<sequence length="727" mass="82137">MFHTDKEGQEAGCLNQNKERDDTGLTSAQTPSEIPVTTRHSIFEEPSGHPPRTLQLPNPEYVVYTDSELEHVRKEYFDLQRVGQERGFSLSKELRCRLVRNTVTNMVSIMRASSTDFMYPSKNDVLAMAKRLVEYYPMLRDDSVNCKHISDSIFKQLMKRLQNIRTPKKKQGPTPQRKKKRRLDFDDSDSSSCTFDSAGSSSASAVMLDTGESSTPPSVSTKPLAGGTAEQDLPFSQTDHRRDEDHSDTDSLQSQARHYNTLQEIYKRPKPNKEAVAQLLDLEFDARRAFINSDCFKDQDRPSKILQAYPCFRELHHVMDELGRILDKGNPRFIPKLKARWESFCSKAQFYGVYKKVLKPPMNLDGVKRSIALMKALPEMFPSPLAPPKKMGHASEAMLHILEPTENPDSFLKGRPLFSPVLIVSEDNCMLAIGTTPVTTFPQEDLHEVSADSWTDFPVMQQNWPRRGSNERIINIIYSCRPKSWHYRLKSRVGLDGQNTACGPMPIKQTKSCLAAILKCPADGQYKVYSPIQWGSNRPTSCGTATLTTVVTNLNPVERETELILDTITNWQSIINAVPRVVVNVEQSSLFINFNCTFIKRHLLRKCVQIGPPGGQARCSLHSEDEYAPPPKQIHPPAPIINFPTVTPATTLPAEAPATPHDSFTEMLQNWETVDEIPPMLREVLAKLEMVLDQQTTILRLLHLREVQVQPFDIEESPAPRRPSSAA</sequence>
<dbReference type="EMBL" id="SOYY01000007">
    <property type="protein sequence ID" value="KAA0718467.1"/>
    <property type="molecule type" value="Genomic_DNA"/>
</dbReference>
<feature type="region of interest" description="Disordered" evidence="1">
    <location>
        <begin position="162"/>
        <end position="256"/>
    </location>
</feature>
<evidence type="ECO:0000313" key="2">
    <source>
        <dbReference type="EMBL" id="KAA0718467.1"/>
    </source>
</evidence>
<feature type="compositionally biased region" description="Low complexity" evidence="1">
    <location>
        <begin position="190"/>
        <end position="205"/>
    </location>
</feature>
<feature type="compositionally biased region" description="Polar residues" evidence="1">
    <location>
        <begin position="211"/>
        <end position="221"/>
    </location>
</feature>
<name>A0A5A9PCV9_9TELE</name>
<evidence type="ECO:0000256" key="1">
    <source>
        <dbReference type="SAM" id="MobiDB-lite"/>
    </source>
</evidence>
<accession>A0A5A9PCV9</accession>
<feature type="compositionally biased region" description="Basic and acidic residues" evidence="1">
    <location>
        <begin position="238"/>
        <end position="249"/>
    </location>
</feature>
<keyword evidence="3" id="KW-1185">Reference proteome</keyword>
<organism evidence="2 3">
    <name type="scientific">Triplophysa tibetana</name>
    <dbReference type="NCBI Taxonomy" id="1572043"/>
    <lineage>
        <taxon>Eukaryota</taxon>
        <taxon>Metazoa</taxon>
        <taxon>Chordata</taxon>
        <taxon>Craniata</taxon>
        <taxon>Vertebrata</taxon>
        <taxon>Euteleostomi</taxon>
        <taxon>Actinopterygii</taxon>
        <taxon>Neopterygii</taxon>
        <taxon>Teleostei</taxon>
        <taxon>Ostariophysi</taxon>
        <taxon>Cypriniformes</taxon>
        <taxon>Nemacheilidae</taxon>
        <taxon>Triplophysa</taxon>
    </lineage>
</organism>
<reference evidence="2 3" key="1">
    <citation type="journal article" date="2019" name="Mol. Ecol. Resour.">
        <title>Chromosome-level genome assembly of Triplophysa tibetana, a fish adapted to the harsh high-altitude environment of the Tibetan Plateau.</title>
        <authorList>
            <person name="Yang X."/>
            <person name="Liu H."/>
            <person name="Ma Z."/>
            <person name="Zou Y."/>
            <person name="Zou M."/>
            <person name="Mao Y."/>
            <person name="Li X."/>
            <person name="Wang H."/>
            <person name="Chen T."/>
            <person name="Wang W."/>
            <person name="Yang R."/>
        </authorList>
    </citation>
    <scope>NUCLEOTIDE SEQUENCE [LARGE SCALE GENOMIC DNA]</scope>
    <source>
        <strain evidence="2">TTIB1903HZAU</strain>
        <tissue evidence="2">Muscle</tissue>
    </source>
</reference>
<feature type="compositionally biased region" description="Basic residues" evidence="1">
    <location>
        <begin position="166"/>
        <end position="182"/>
    </location>
</feature>
<evidence type="ECO:0000313" key="3">
    <source>
        <dbReference type="Proteomes" id="UP000324632"/>
    </source>
</evidence>
<dbReference type="AlphaFoldDB" id="A0A5A9PCV9"/>
<proteinExistence type="predicted"/>
<gene>
    <name evidence="2" type="ORF">E1301_Tti015451</name>
</gene>
<dbReference type="Proteomes" id="UP000324632">
    <property type="component" value="Chromosome 7"/>
</dbReference>
<comment type="caution">
    <text evidence="2">The sequence shown here is derived from an EMBL/GenBank/DDBJ whole genome shotgun (WGS) entry which is preliminary data.</text>
</comment>
<protein>
    <submittedName>
        <fullName evidence="2">Uncharacterized protein</fullName>
    </submittedName>
</protein>
<feature type="region of interest" description="Disordered" evidence="1">
    <location>
        <begin position="1"/>
        <end position="35"/>
    </location>
</feature>